<sequence length="114" mass="13032">MRKEDININVTLDDANVCEQILWMATNTPDQGTNGSKAMSLSFWDEDGKGTAKMDLWTKKMEIHEMKAFCIETIAGLADTVRQATNDEAMAMDIDDLCRRLSQRLKQEMEQQKQ</sequence>
<keyword evidence="2" id="KW-1185">Reference proteome</keyword>
<evidence type="ECO:0000313" key="1">
    <source>
        <dbReference type="EMBL" id="EAY30890.1"/>
    </source>
</evidence>
<protein>
    <submittedName>
        <fullName evidence="1">GldC</fullName>
    </submittedName>
</protein>
<dbReference type="InterPro" id="IPR019854">
    <property type="entry name" value="Motility-assoc_prot_GldC"/>
</dbReference>
<gene>
    <name evidence="1" type="ORF">M23134_01214</name>
</gene>
<accession>A1ZFW6</accession>
<dbReference type="eggNOG" id="ENOG503176X">
    <property type="taxonomic scope" value="Bacteria"/>
</dbReference>
<organism evidence="1 2">
    <name type="scientific">Microscilla marina ATCC 23134</name>
    <dbReference type="NCBI Taxonomy" id="313606"/>
    <lineage>
        <taxon>Bacteria</taxon>
        <taxon>Pseudomonadati</taxon>
        <taxon>Bacteroidota</taxon>
        <taxon>Cytophagia</taxon>
        <taxon>Cytophagales</taxon>
        <taxon>Microscillaceae</taxon>
        <taxon>Microscilla</taxon>
    </lineage>
</organism>
<proteinExistence type="predicted"/>
<dbReference type="EMBL" id="AAWS01000005">
    <property type="protein sequence ID" value="EAY30890.1"/>
    <property type="molecule type" value="Genomic_DNA"/>
</dbReference>
<name>A1ZFW6_MICM2</name>
<dbReference type="Pfam" id="PF19937">
    <property type="entry name" value="GldC-like"/>
    <property type="match status" value="1"/>
</dbReference>
<dbReference type="NCBIfam" id="TIGR03515">
    <property type="entry name" value="GldC"/>
    <property type="match status" value="1"/>
</dbReference>
<dbReference type="Proteomes" id="UP000004095">
    <property type="component" value="Unassembled WGS sequence"/>
</dbReference>
<dbReference type="OrthoDB" id="893422at2"/>
<dbReference type="AlphaFoldDB" id="A1ZFW6"/>
<reference evidence="1 2" key="1">
    <citation type="submission" date="2007-01" db="EMBL/GenBank/DDBJ databases">
        <authorList>
            <person name="Haygood M."/>
            <person name="Podell S."/>
            <person name="Anderson C."/>
            <person name="Hopkinson B."/>
            <person name="Roe K."/>
            <person name="Barbeau K."/>
            <person name="Gaasterland T."/>
            <person name="Ferriera S."/>
            <person name="Johnson J."/>
            <person name="Kravitz S."/>
            <person name="Beeson K."/>
            <person name="Sutton G."/>
            <person name="Rogers Y.-H."/>
            <person name="Friedman R."/>
            <person name="Frazier M."/>
            <person name="Venter J.C."/>
        </authorList>
    </citation>
    <scope>NUCLEOTIDE SEQUENCE [LARGE SCALE GENOMIC DNA]</scope>
    <source>
        <strain evidence="1 2">ATCC 23134</strain>
    </source>
</reference>
<evidence type="ECO:0000313" key="2">
    <source>
        <dbReference type="Proteomes" id="UP000004095"/>
    </source>
</evidence>
<comment type="caution">
    <text evidence="1">The sequence shown here is derived from an EMBL/GenBank/DDBJ whole genome shotgun (WGS) entry which is preliminary data.</text>
</comment>
<dbReference type="RefSeq" id="WP_002694601.1">
    <property type="nucleotide sequence ID" value="NZ_AAWS01000005.1"/>
</dbReference>